<feature type="compositionally biased region" description="Low complexity" evidence="3">
    <location>
        <begin position="116"/>
        <end position="152"/>
    </location>
</feature>
<dbReference type="Gene3D" id="1.10.530.10">
    <property type="match status" value="1"/>
</dbReference>
<evidence type="ECO:0000313" key="7">
    <source>
        <dbReference type="Proteomes" id="UP000307000"/>
    </source>
</evidence>
<gene>
    <name evidence="6" type="primary">rpf</name>
    <name evidence="6" type="ORF">GcLGCM259_0515</name>
</gene>
<accession>A0A5B7WSW5</accession>
<dbReference type="CDD" id="cd00118">
    <property type="entry name" value="LysM"/>
    <property type="match status" value="1"/>
</dbReference>
<evidence type="ECO:0000259" key="5">
    <source>
        <dbReference type="PROSITE" id="PS51782"/>
    </source>
</evidence>
<dbReference type="InterPro" id="IPR036779">
    <property type="entry name" value="LysM_dom_sf"/>
</dbReference>
<dbReference type="SUPFAM" id="SSF54106">
    <property type="entry name" value="LysM domain"/>
    <property type="match status" value="1"/>
</dbReference>
<evidence type="ECO:0000256" key="1">
    <source>
        <dbReference type="ARBA" id="ARBA00010830"/>
    </source>
</evidence>
<feature type="chain" id="PRO_5022834443" evidence="4">
    <location>
        <begin position="37"/>
        <end position="239"/>
    </location>
</feature>
<dbReference type="InterPro" id="IPR018392">
    <property type="entry name" value="LysM"/>
</dbReference>
<dbReference type="InterPro" id="IPR052196">
    <property type="entry name" value="Bact_Kbp"/>
</dbReference>
<dbReference type="SMART" id="SM00257">
    <property type="entry name" value="LysM"/>
    <property type="match status" value="1"/>
</dbReference>
<feature type="region of interest" description="Disordered" evidence="3">
    <location>
        <begin position="113"/>
        <end position="152"/>
    </location>
</feature>
<dbReference type="Proteomes" id="UP000307000">
    <property type="component" value="Chromosome"/>
</dbReference>
<dbReference type="GO" id="GO:0016787">
    <property type="term" value="F:hydrolase activity"/>
    <property type="evidence" value="ECO:0007669"/>
    <property type="project" value="UniProtKB-KW"/>
</dbReference>
<comment type="similarity">
    <text evidence="1">Belongs to the transglycosylase family. Rpf subfamily.</text>
</comment>
<dbReference type="PANTHER" id="PTHR34700:SF4">
    <property type="entry name" value="PHAGE-LIKE ELEMENT PBSX PROTEIN XKDP"/>
    <property type="match status" value="1"/>
</dbReference>
<dbReference type="KEGG" id="gcr:GcLGCM259_0515"/>
<keyword evidence="4" id="KW-0732">Signal</keyword>
<dbReference type="Pfam" id="PF06737">
    <property type="entry name" value="Transglycosylas"/>
    <property type="match status" value="1"/>
</dbReference>
<dbReference type="RefSeq" id="WP_138173472.1">
    <property type="nucleotide sequence ID" value="NZ_BAAAGL010000004.1"/>
</dbReference>
<dbReference type="SUPFAM" id="SSF53955">
    <property type="entry name" value="Lysozyme-like"/>
    <property type="match status" value="1"/>
</dbReference>
<dbReference type="InterPro" id="IPR023346">
    <property type="entry name" value="Lysozyme-like_dom_sf"/>
</dbReference>
<dbReference type="PROSITE" id="PS51782">
    <property type="entry name" value="LYSM"/>
    <property type="match status" value="1"/>
</dbReference>
<evidence type="ECO:0000256" key="3">
    <source>
        <dbReference type="SAM" id="MobiDB-lite"/>
    </source>
</evidence>
<dbReference type="AlphaFoldDB" id="A0A5B7WSW5"/>
<feature type="domain" description="LysM" evidence="5">
    <location>
        <begin position="189"/>
        <end position="236"/>
    </location>
</feature>
<feature type="signal peptide" evidence="4">
    <location>
        <begin position="1"/>
        <end position="36"/>
    </location>
</feature>
<dbReference type="EMBL" id="CP034412">
    <property type="protein sequence ID" value="QCY46280.1"/>
    <property type="molecule type" value="Genomic_DNA"/>
</dbReference>
<keyword evidence="7" id="KW-1185">Reference proteome</keyword>
<dbReference type="PANTHER" id="PTHR34700">
    <property type="entry name" value="POTASSIUM BINDING PROTEIN KBP"/>
    <property type="match status" value="1"/>
</dbReference>
<name>A0A5B7WSW5_9MICC</name>
<protein>
    <submittedName>
        <fullName evidence="6">Resuscitation-promoting factor Rpf</fullName>
    </submittedName>
</protein>
<evidence type="ECO:0000256" key="2">
    <source>
        <dbReference type="ARBA" id="ARBA00022801"/>
    </source>
</evidence>
<dbReference type="Gene3D" id="3.10.350.10">
    <property type="entry name" value="LysM domain"/>
    <property type="match status" value="1"/>
</dbReference>
<reference evidence="6 7" key="1">
    <citation type="submission" date="2018-12" db="EMBL/GenBank/DDBJ databases">
        <title>Complete Genome Sequence of Glutamicibacter creatinolyticus strain LGCM259,isolated from an abscess of a 12-year-old mare in Italy.</title>
        <authorList>
            <person name="Santos R.G."/>
            <person name="Silva A.L."/>
            <person name="Seyffert N."/>
            <person name="Castro T.L.P."/>
            <person name="Attili A.R."/>
            <person name="Rifici C."/>
            <person name="Mazzullo G."/>
            <person name="Brenig B."/>
            <person name="Venanzi F."/>
            <person name="Azevedo V."/>
        </authorList>
    </citation>
    <scope>NUCLEOTIDE SEQUENCE [LARGE SCALE GENOMIC DNA]</scope>
    <source>
        <strain evidence="6 7">LGCM 259</strain>
    </source>
</reference>
<evidence type="ECO:0000256" key="4">
    <source>
        <dbReference type="SAM" id="SignalP"/>
    </source>
</evidence>
<keyword evidence="2" id="KW-0378">Hydrolase</keyword>
<evidence type="ECO:0000313" key="6">
    <source>
        <dbReference type="EMBL" id="QCY46280.1"/>
    </source>
</evidence>
<organism evidence="6 7">
    <name type="scientific">Glutamicibacter creatinolyticus</name>
    <dbReference type="NCBI Taxonomy" id="162496"/>
    <lineage>
        <taxon>Bacteria</taxon>
        <taxon>Bacillati</taxon>
        <taxon>Actinomycetota</taxon>
        <taxon>Actinomycetes</taxon>
        <taxon>Micrococcales</taxon>
        <taxon>Micrococcaceae</taxon>
        <taxon>Glutamicibacter</taxon>
    </lineage>
</organism>
<dbReference type="Pfam" id="PF01476">
    <property type="entry name" value="LysM"/>
    <property type="match status" value="1"/>
</dbReference>
<dbReference type="CDD" id="cd13925">
    <property type="entry name" value="RPF"/>
    <property type="match status" value="1"/>
</dbReference>
<dbReference type="InterPro" id="IPR010618">
    <property type="entry name" value="RPF"/>
</dbReference>
<proteinExistence type="inferred from homology"/>
<sequence length="239" mass="24954">MIQQKSKKTIRRGTAALAAVAVAGGAMAVAAVPASAASTWDALAQCESSGNWSTNTGNGYYGGLQFSDSTWKAYGGKGSAANASKAEQIRVATKVQQGQGWGAWPACSAKLGLSGKPTGTPKAQTKKAAPQQSTQKTTAKKYTTQKAAPKKQTTLKSVERTAVKTQSGKHVAPVAKAPVYNVKATDSGKNYTVKAGDTLFKIAQDLGLDDWRSLFSVNSDKLSNPDLIFVGQTLNVPTK</sequence>